<dbReference type="RefSeq" id="WP_377812878.1">
    <property type="nucleotide sequence ID" value="NZ_JBHRSJ010000005.1"/>
</dbReference>
<dbReference type="EMBL" id="JBHRSJ010000005">
    <property type="protein sequence ID" value="MFC2971286.1"/>
    <property type="molecule type" value="Genomic_DNA"/>
</dbReference>
<accession>A0ABV7AQS3</accession>
<protein>
    <submittedName>
        <fullName evidence="1">YqjD family protein</fullName>
    </submittedName>
</protein>
<evidence type="ECO:0000313" key="2">
    <source>
        <dbReference type="Proteomes" id="UP001595457"/>
    </source>
</evidence>
<reference evidence="2" key="1">
    <citation type="journal article" date="2019" name="Int. J. Syst. Evol. Microbiol.">
        <title>The Global Catalogue of Microorganisms (GCM) 10K type strain sequencing project: providing services to taxonomists for standard genome sequencing and annotation.</title>
        <authorList>
            <consortium name="The Broad Institute Genomics Platform"/>
            <consortium name="The Broad Institute Genome Sequencing Center for Infectious Disease"/>
            <person name="Wu L."/>
            <person name="Ma J."/>
        </authorList>
    </citation>
    <scope>NUCLEOTIDE SEQUENCE [LARGE SCALE GENOMIC DNA]</scope>
    <source>
        <strain evidence="2">KCTC 62195</strain>
    </source>
</reference>
<comment type="caution">
    <text evidence="1">The sequence shown here is derived from an EMBL/GenBank/DDBJ whole genome shotgun (WGS) entry which is preliminary data.</text>
</comment>
<sequence length="109" mass="12227">MPFKARHTSLAEMKLEREIHDLMQALDDLKAGASHDSHRNYEQLKERAADILQRSRSQWNDTYSSLSHKACQASKCASDCARAHPWTALTLGVAAAALIGLMCTSRHRH</sequence>
<name>A0ABV7AQS3_9GAMM</name>
<evidence type="ECO:0000313" key="1">
    <source>
        <dbReference type="EMBL" id="MFC2971286.1"/>
    </source>
</evidence>
<keyword evidence="2" id="KW-1185">Reference proteome</keyword>
<proteinExistence type="predicted"/>
<gene>
    <name evidence="1" type="ORF">ACFOJE_03505</name>
</gene>
<dbReference type="Proteomes" id="UP001595457">
    <property type="component" value="Unassembled WGS sequence"/>
</dbReference>
<organism evidence="1 2">
    <name type="scientific">Azotobacter bryophylli</name>
    <dbReference type="NCBI Taxonomy" id="1986537"/>
    <lineage>
        <taxon>Bacteria</taxon>
        <taxon>Pseudomonadati</taxon>
        <taxon>Pseudomonadota</taxon>
        <taxon>Gammaproteobacteria</taxon>
        <taxon>Pseudomonadales</taxon>
        <taxon>Pseudomonadaceae</taxon>
        <taxon>Azotobacter</taxon>
    </lineage>
</organism>